<evidence type="ECO:0000313" key="4">
    <source>
        <dbReference type="Proteomes" id="UP000249375"/>
    </source>
</evidence>
<reference evidence="3 4" key="1">
    <citation type="submission" date="2018-11" db="EMBL/GenBank/DDBJ databases">
        <authorList>
            <person name="Na S.W."/>
            <person name="Baik M."/>
        </authorList>
    </citation>
    <scope>NUCLEOTIDE SEQUENCE [LARGE SCALE GENOMIC DNA]</scope>
    <source>
        <strain evidence="3 4">E39</strain>
    </source>
</reference>
<sequence>MEKGKRILIVSEVFWPEDFLINDLAQEWQDRGHHVEVLTQYPSYPQSYVFENYRNEGYMTEDWNGIKIHRFPFIEGYRDSKIKKFSNYLSFIFGGRKLAKKIGGDFDVIFVSQTGPLTVAKPAIAAGKKHNIPVAIWTQDIWPDVVWAYGVPKNCITSWILKKVIAGIYRNCDRIFISSKLFKDAVAKYTDKSPIYAPNWLRPAVDEESDLRLDKDKINFTFTGNISRYQNLENTILGFDKAKMDNAVLNIVGDGSYADYLKQLVEEKGISNVIFHGRKPYSHMNDILEQSDVLVLPLLNSEGVKRTEPFKIQSYLNAGKPIIGILGGGGKEIIEENNLGLVADPDDVDDIARVFQNMVGYAKDHAGEVKERSKILMQTRFNKEEIVKTLTENLPVEKRFG</sequence>
<keyword evidence="3" id="KW-0808">Transferase</keyword>
<dbReference type="Gene3D" id="3.40.50.2000">
    <property type="entry name" value="Glycogen Phosphorylase B"/>
    <property type="match status" value="2"/>
</dbReference>
<dbReference type="AlphaFoldDB" id="A0A5P8E7B0"/>
<organism evidence="3 4">
    <name type="scientific">Pseudoprevotella muciniphila</name>
    <dbReference type="NCBI Taxonomy" id="2133944"/>
    <lineage>
        <taxon>Bacteria</taxon>
        <taxon>Pseudomonadati</taxon>
        <taxon>Bacteroidota</taxon>
        <taxon>Bacteroidia</taxon>
        <taxon>Bacteroidales</taxon>
        <taxon>Prevotellaceae</taxon>
        <taxon>Pseudoprevotella</taxon>
    </lineage>
</organism>
<name>A0A5P8E7B0_9BACT</name>
<protein>
    <submittedName>
        <fullName evidence="3">Glycosyltransferase WbuB</fullName>
    </submittedName>
</protein>
<dbReference type="InterPro" id="IPR050194">
    <property type="entry name" value="Glycosyltransferase_grp1"/>
</dbReference>
<dbReference type="EMBL" id="CP033459">
    <property type="protein sequence ID" value="QFQ12939.1"/>
    <property type="molecule type" value="Genomic_DNA"/>
</dbReference>
<feature type="domain" description="Glycosyl transferase family 1" evidence="1">
    <location>
        <begin position="210"/>
        <end position="355"/>
    </location>
</feature>
<dbReference type="CDD" id="cd03794">
    <property type="entry name" value="GT4_WbuB-like"/>
    <property type="match status" value="1"/>
</dbReference>
<feature type="domain" description="Glycosyltransferase subfamily 4-like N-terminal" evidence="2">
    <location>
        <begin position="22"/>
        <end position="190"/>
    </location>
</feature>
<dbReference type="Proteomes" id="UP000249375">
    <property type="component" value="Chromosome"/>
</dbReference>
<dbReference type="RefSeq" id="WP_111898009.1">
    <property type="nucleotide sequence ID" value="NZ_CP033459.1"/>
</dbReference>
<dbReference type="KEGG" id="alq:C7Y71_007855"/>
<dbReference type="Pfam" id="PF13439">
    <property type="entry name" value="Glyco_transf_4"/>
    <property type="match status" value="1"/>
</dbReference>
<dbReference type="OrthoDB" id="9811902at2"/>
<gene>
    <name evidence="3" type="ORF">C7Y71_007855</name>
</gene>
<proteinExistence type="predicted"/>
<evidence type="ECO:0000259" key="1">
    <source>
        <dbReference type="Pfam" id="PF00534"/>
    </source>
</evidence>
<evidence type="ECO:0000259" key="2">
    <source>
        <dbReference type="Pfam" id="PF13439"/>
    </source>
</evidence>
<dbReference type="InterPro" id="IPR001296">
    <property type="entry name" value="Glyco_trans_1"/>
</dbReference>
<dbReference type="GO" id="GO:0016758">
    <property type="term" value="F:hexosyltransferase activity"/>
    <property type="evidence" value="ECO:0007669"/>
    <property type="project" value="TreeGrafter"/>
</dbReference>
<dbReference type="PANTHER" id="PTHR45947:SF3">
    <property type="entry name" value="SULFOQUINOVOSYL TRANSFERASE SQD2"/>
    <property type="match status" value="1"/>
</dbReference>
<dbReference type="SUPFAM" id="SSF53756">
    <property type="entry name" value="UDP-Glycosyltransferase/glycogen phosphorylase"/>
    <property type="match status" value="1"/>
</dbReference>
<keyword evidence="4" id="KW-1185">Reference proteome</keyword>
<dbReference type="Pfam" id="PF00534">
    <property type="entry name" value="Glycos_transf_1"/>
    <property type="match status" value="1"/>
</dbReference>
<dbReference type="PANTHER" id="PTHR45947">
    <property type="entry name" value="SULFOQUINOVOSYL TRANSFERASE SQD2"/>
    <property type="match status" value="1"/>
</dbReference>
<evidence type="ECO:0000313" key="3">
    <source>
        <dbReference type="EMBL" id="QFQ12939.1"/>
    </source>
</evidence>
<accession>A0A5P8E7B0</accession>
<dbReference type="InterPro" id="IPR028098">
    <property type="entry name" value="Glyco_trans_4-like_N"/>
</dbReference>